<dbReference type="WBParaSite" id="RSKR_0000624700.1">
    <property type="protein sequence ID" value="RSKR_0000624700.1"/>
    <property type="gene ID" value="RSKR_0000624700"/>
</dbReference>
<accession>A0AC35U0Q1</accession>
<dbReference type="Proteomes" id="UP000095286">
    <property type="component" value="Unplaced"/>
</dbReference>
<protein>
    <submittedName>
        <fullName evidence="2">PHD-type domain-containing protein</fullName>
    </submittedName>
</protein>
<reference evidence="2" key="1">
    <citation type="submission" date="2016-11" db="UniProtKB">
        <authorList>
            <consortium name="WormBaseParasite"/>
        </authorList>
    </citation>
    <scope>IDENTIFICATION</scope>
    <source>
        <strain evidence="2">KR3021</strain>
    </source>
</reference>
<sequence>MESSSPSTLSNLLNPNNNSPPISSYYLYGVSPSEANTASNGPYNANVVTPSGQASENIPPQFTSEIHHHLLQTQQEVGGGPSSCQQQYQGPEYDYWQANQMHLQQQHQFNNHQQHLLHQQQMEPFVIRNPFEETSRIPQYSEYPPKITNHSLFPSIISQKKAFLLPHQNDIRLQSFLKSLPHAGLYKFPPPMPYPKGIPKANYPIFQQINSPMYPMGQMMPGQLNGLMGRQQHPSQYNSPKFPLPSPQFNQHQQMMAPPNGHFHEQQLMGPPRTPSSQNSTPPVQFRQPTNVAAPSNLTIEPKKMTLKRCENKSTDVGSCESCKLELQFDNKGICCTGLSQGCFKFFHQKCSRLDLDSFNNLIEDSTMEWVCNGCVNKNQGIRFSC</sequence>
<evidence type="ECO:0000313" key="1">
    <source>
        <dbReference type="Proteomes" id="UP000095286"/>
    </source>
</evidence>
<organism evidence="1 2">
    <name type="scientific">Rhabditophanes sp. KR3021</name>
    <dbReference type="NCBI Taxonomy" id="114890"/>
    <lineage>
        <taxon>Eukaryota</taxon>
        <taxon>Metazoa</taxon>
        <taxon>Ecdysozoa</taxon>
        <taxon>Nematoda</taxon>
        <taxon>Chromadorea</taxon>
        <taxon>Rhabditida</taxon>
        <taxon>Tylenchina</taxon>
        <taxon>Panagrolaimomorpha</taxon>
        <taxon>Strongyloidoidea</taxon>
        <taxon>Alloionematidae</taxon>
        <taxon>Rhabditophanes</taxon>
    </lineage>
</organism>
<proteinExistence type="predicted"/>
<name>A0AC35U0Q1_9BILA</name>
<evidence type="ECO:0000313" key="2">
    <source>
        <dbReference type="WBParaSite" id="RSKR_0000624700.1"/>
    </source>
</evidence>